<evidence type="ECO:0000313" key="1">
    <source>
        <dbReference type="EMBL" id="HDL60124.1"/>
    </source>
</evidence>
<dbReference type="Proteomes" id="UP000886381">
    <property type="component" value="Unassembled WGS sequence"/>
</dbReference>
<sequence>MALTKDLYLTMVHEAENAPQFKNSRRQAWEAVGERLFDLAWNEKEAKLDVHKYGISFTAMLEATINKELRTPISLFGMSNKQFTDLLQENRQVYEAVVSGAFPTITTTIMQKTVIEAFRYHTAEYDALVSVHPWTGGSATKVSIPGLEAFDGMKRRPEGTPYYGTDTAETYVDVYMYDFGREVELTFEAVKTDQTGMLVERAQRIGEKGALHRNKMLVQSIEMVAARTTMDETATRAGVFNGTALTQAQFYSNDHSSQAGLDGQTNDNKISNNLTLDYDGLKEGWKLLSKMKDHRGDEIQPMPNAILCHTDYYIDAWEKINTRIGAPDTAENSANFFYNKYNVIGTPFLSDANSWYLGEFKPQVVQIEFDPFQVSDIVSQDDLFHKKIIRCWKAAHHFGIANRDYRYVVRSAGP</sequence>
<gene>
    <name evidence="1" type="ORF">ENH14_01575</name>
</gene>
<evidence type="ECO:0008006" key="2">
    <source>
        <dbReference type="Google" id="ProtNLM"/>
    </source>
</evidence>
<reference evidence="1" key="1">
    <citation type="journal article" date="2020" name="mSystems">
        <title>Genome- and Community-Level Interaction Insights into Carbon Utilization and Element Cycling Functions of Hydrothermarchaeota in Hydrothermal Sediment.</title>
        <authorList>
            <person name="Zhou Z."/>
            <person name="Liu Y."/>
            <person name="Xu W."/>
            <person name="Pan J."/>
            <person name="Luo Z.H."/>
            <person name="Li M."/>
        </authorList>
    </citation>
    <scope>NUCLEOTIDE SEQUENCE [LARGE SCALE GENOMIC DNA]</scope>
    <source>
        <strain evidence="1">HyVt-28</strain>
    </source>
</reference>
<proteinExistence type="predicted"/>
<dbReference type="EMBL" id="DRDR01000069">
    <property type="protein sequence ID" value="HDL60124.1"/>
    <property type="molecule type" value="Genomic_DNA"/>
</dbReference>
<organism evidence="1">
    <name type="scientific">candidate division WOR-3 bacterium</name>
    <dbReference type="NCBI Taxonomy" id="2052148"/>
    <lineage>
        <taxon>Bacteria</taxon>
        <taxon>Bacteria division WOR-3</taxon>
    </lineage>
</organism>
<name>A0A7V0LUA7_UNCW3</name>
<accession>A0A7V0LUA7</accession>
<dbReference type="Pfam" id="PF25209">
    <property type="entry name" value="Phage_capsid_4"/>
    <property type="match status" value="1"/>
</dbReference>
<dbReference type="AlphaFoldDB" id="A0A7V0LUA7"/>
<comment type="caution">
    <text evidence="1">The sequence shown here is derived from an EMBL/GenBank/DDBJ whole genome shotgun (WGS) entry which is preliminary data.</text>
</comment>
<protein>
    <recommendedName>
        <fullName evidence="2">Phage major capsid protein</fullName>
    </recommendedName>
</protein>